<evidence type="ECO:0000313" key="2">
    <source>
        <dbReference type="EMBL" id="CAG9133703.1"/>
    </source>
</evidence>
<name>A0A8S4FXY5_PLUXY</name>
<comment type="caution">
    <text evidence="2">The sequence shown here is derived from an EMBL/GenBank/DDBJ whole genome shotgun (WGS) entry which is preliminary data.</text>
</comment>
<feature type="compositionally biased region" description="Basic residues" evidence="1">
    <location>
        <begin position="11"/>
        <end position="21"/>
    </location>
</feature>
<keyword evidence="3" id="KW-1185">Reference proteome</keyword>
<reference evidence="2" key="1">
    <citation type="submission" date="2020-11" db="EMBL/GenBank/DDBJ databases">
        <authorList>
            <person name="Whiteford S."/>
        </authorList>
    </citation>
    <scope>NUCLEOTIDE SEQUENCE</scope>
</reference>
<sequence>MMESTTGTGTVRKRRRRRRRLRCTADKVNSASWQLLERGRWGAARARGAGRGRRARVSDLSAAELSGRVARAAAFPNAARTVFEFGIVCVLQLGYSDFSVTAVNARGRG</sequence>
<evidence type="ECO:0000256" key="1">
    <source>
        <dbReference type="SAM" id="MobiDB-lite"/>
    </source>
</evidence>
<dbReference type="EMBL" id="CAJHNJ030000066">
    <property type="protein sequence ID" value="CAG9133703.1"/>
    <property type="molecule type" value="Genomic_DNA"/>
</dbReference>
<accession>A0A8S4FXY5</accession>
<feature type="region of interest" description="Disordered" evidence="1">
    <location>
        <begin position="1"/>
        <end position="21"/>
    </location>
</feature>
<evidence type="ECO:0000313" key="3">
    <source>
        <dbReference type="Proteomes" id="UP000653454"/>
    </source>
</evidence>
<gene>
    <name evidence="2" type="ORF">PLXY2_LOCUS12013</name>
</gene>
<proteinExistence type="predicted"/>
<dbReference type="Proteomes" id="UP000653454">
    <property type="component" value="Unassembled WGS sequence"/>
</dbReference>
<dbReference type="AlphaFoldDB" id="A0A8S4FXY5"/>
<protein>
    <submittedName>
        <fullName evidence="2">(diamondback moth) hypothetical protein</fullName>
    </submittedName>
</protein>
<organism evidence="2 3">
    <name type="scientific">Plutella xylostella</name>
    <name type="common">Diamondback moth</name>
    <name type="synonym">Plutella maculipennis</name>
    <dbReference type="NCBI Taxonomy" id="51655"/>
    <lineage>
        <taxon>Eukaryota</taxon>
        <taxon>Metazoa</taxon>
        <taxon>Ecdysozoa</taxon>
        <taxon>Arthropoda</taxon>
        <taxon>Hexapoda</taxon>
        <taxon>Insecta</taxon>
        <taxon>Pterygota</taxon>
        <taxon>Neoptera</taxon>
        <taxon>Endopterygota</taxon>
        <taxon>Lepidoptera</taxon>
        <taxon>Glossata</taxon>
        <taxon>Ditrysia</taxon>
        <taxon>Yponomeutoidea</taxon>
        <taxon>Plutellidae</taxon>
        <taxon>Plutella</taxon>
    </lineage>
</organism>